<comment type="caution">
    <text evidence="2">The sequence shown here is derived from an EMBL/GenBank/DDBJ whole genome shotgun (WGS) entry which is preliminary data.</text>
</comment>
<evidence type="ECO:0008006" key="4">
    <source>
        <dbReference type="Google" id="ProtNLM"/>
    </source>
</evidence>
<feature type="region of interest" description="Disordered" evidence="1">
    <location>
        <begin position="111"/>
        <end position="177"/>
    </location>
</feature>
<evidence type="ECO:0000313" key="3">
    <source>
        <dbReference type="Proteomes" id="UP001595897"/>
    </source>
</evidence>
<evidence type="ECO:0000256" key="1">
    <source>
        <dbReference type="SAM" id="MobiDB-lite"/>
    </source>
</evidence>
<keyword evidence="3" id="KW-1185">Reference proteome</keyword>
<feature type="compositionally biased region" description="Low complexity" evidence="1">
    <location>
        <begin position="116"/>
        <end position="128"/>
    </location>
</feature>
<dbReference type="EMBL" id="JBHSGU010000005">
    <property type="protein sequence ID" value="MFC4701129.1"/>
    <property type="molecule type" value="Genomic_DNA"/>
</dbReference>
<gene>
    <name evidence="2" type="ORF">ACFO4O_13225</name>
</gene>
<evidence type="ECO:0000313" key="2">
    <source>
        <dbReference type="EMBL" id="MFC4701129.1"/>
    </source>
</evidence>
<feature type="compositionally biased region" description="Polar residues" evidence="1">
    <location>
        <begin position="137"/>
        <end position="154"/>
    </location>
</feature>
<dbReference type="Proteomes" id="UP001595897">
    <property type="component" value="Unassembled WGS sequence"/>
</dbReference>
<dbReference type="RefSeq" id="WP_382409278.1">
    <property type="nucleotide sequence ID" value="NZ_JBHSGU010000005.1"/>
</dbReference>
<reference evidence="3" key="1">
    <citation type="journal article" date="2019" name="Int. J. Syst. Evol. Microbiol.">
        <title>The Global Catalogue of Microorganisms (GCM) 10K type strain sequencing project: providing services to taxonomists for standard genome sequencing and annotation.</title>
        <authorList>
            <consortium name="The Broad Institute Genomics Platform"/>
            <consortium name="The Broad Institute Genome Sequencing Center for Infectious Disease"/>
            <person name="Wu L."/>
            <person name="Ma J."/>
        </authorList>
    </citation>
    <scope>NUCLEOTIDE SEQUENCE [LARGE SCALE GENOMIC DNA]</scope>
    <source>
        <strain evidence="3">KACC 12507</strain>
    </source>
</reference>
<organism evidence="2 3">
    <name type="scientific">Glaciecola siphonariae</name>
    <dbReference type="NCBI Taxonomy" id="521012"/>
    <lineage>
        <taxon>Bacteria</taxon>
        <taxon>Pseudomonadati</taxon>
        <taxon>Pseudomonadota</taxon>
        <taxon>Gammaproteobacteria</taxon>
        <taxon>Alteromonadales</taxon>
        <taxon>Alteromonadaceae</taxon>
        <taxon>Glaciecola</taxon>
    </lineage>
</organism>
<feature type="compositionally biased region" description="Low complexity" evidence="1">
    <location>
        <begin position="155"/>
        <end position="172"/>
    </location>
</feature>
<proteinExistence type="predicted"/>
<protein>
    <recommendedName>
        <fullName evidence="4">Secreted protein</fullName>
    </recommendedName>
</protein>
<name>A0ABV9LZ90_9ALTE</name>
<sequence length="218" mass="22551">MSSLASQIRTIFVFKPTPSNRRINITAILSLSGLLLCALLASVPRAKAQLAPSNSEFPVASHECTQVSIGEIDELLLTREEKIARMDASLSESIDSYATCVDTVVQQMSGGGSGAGSAQSTASGDSSGVGTGADANGQEQAATGTTNAVNEGQRAQSQAGSSPANQPSSASSRIKRQVVAPKDNDSIICTLLYEEILKAEASSLDGLEKQYADYGCTS</sequence>
<accession>A0ABV9LZ90</accession>